<evidence type="ECO:0000256" key="2">
    <source>
        <dbReference type="ARBA" id="ARBA00022450"/>
    </source>
</evidence>
<evidence type="ECO:0000313" key="5">
    <source>
        <dbReference type="EMBL" id="TMR16735.1"/>
    </source>
</evidence>
<proteinExistence type="predicted"/>
<dbReference type="Gene3D" id="3.40.50.1820">
    <property type="entry name" value="alpha/beta hydrolase"/>
    <property type="match status" value="1"/>
</dbReference>
<dbReference type="InterPro" id="IPR009081">
    <property type="entry name" value="PP-bd_ACP"/>
</dbReference>
<gene>
    <name evidence="5" type="ORF">ETD85_54925</name>
</gene>
<sequence length="145" mass="15356">MSGLSSVARRFVADRLPDHMVPSAWVVLDALPLTSNGKLDRHALPAPDHAAAAGAGRGPSDAREEALCAAFAEVLGLEGVGVDDDFFELGGHSLLAVRLVSRIRALLGVDVQVRTLFDAPTVATLARQVGEEKTTRPALRPARDR</sequence>
<dbReference type="SUPFAM" id="SSF47336">
    <property type="entry name" value="ACP-like"/>
    <property type="match status" value="1"/>
</dbReference>
<comment type="caution">
    <text evidence="5">The sequence shown here is derived from an EMBL/GenBank/DDBJ whole genome shotgun (WGS) entry which is preliminary data.</text>
</comment>
<dbReference type="GO" id="GO:0044550">
    <property type="term" value="P:secondary metabolite biosynthetic process"/>
    <property type="evidence" value="ECO:0007669"/>
    <property type="project" value="TreeGrafter"/>
</dbReference>
<dbReference type="GO" id="GO:0031177">
    <property type="term" value="F:phosphopantetheine binding"/>
    <property type="evidence" value="ECO:0007669"/>
    <property type="project" value="InterPro"/>
</dbReference>
<reference evidence="5 6" key="1">
    <citation type="submission" date="2019-05" db="EMBL/GenBank/DDBJ databases">
        <title>Draft genome sequence of Nonomuraea zeae DSM 100528.</title>
        <authorList>
            <person name="Saricaoglu S."/>
            <person name="Isik K."/>
        </authorList>
    </citation>
    <scope>NUCLEOTIDE SEQUENCE [LARGE SCALE GENOMIC DNA]</scope>
    <source>
        <strain evidence="5 6">DSM 100528</strain>
    </source>
</reference>
<evidence type="ECO:0000259" key="4">
    <source>
        <dbReference type="PROSITE" id="PS50075"/>
    </source>
</evidence>
<evidence type="ECO:0000313" key="6">
    <source>
        <dbReference type="Proteomes" id="UP000306628"/>
    </source>
</evidence>
<protein>
    <recommendedName>
        <fullName evidence="4">Carrier domain-containing protein</fullName>
    </recommendedName>
</protein>
<name>A0A5S4FDZ7_9ACTN</name>
<dbReference type="PROSITE" id="PS00012">
    <property type="entry name" value="PHOSPHOPANTETHEINE"/>
    <property type="match status" value="1"/>
</dbReference>
<evidence type="ECO:0000256" key="1">
    <source>
        <dbReference type="ARBA" id="ARBA00001957"/>
    </source>
</evidence>
<dbReference type="FunFam" id="1.10.1200.10:FF:000016">
    <property type="entry name" value="Non-ribosomal peptide synthase"/>
    <property type="match status" value="1"/>
</dbReference>
<comment type="cofactor">
    <cofactor evidence="1">
        <name>pantetheine 4'-phosphate</name>
        <dbReference type="ChEBI" id="CHEBI:47942"/>
    </cofactor>
</comment>
<dbReference type="GO" id="GO:0005829">
    <property type="term" value="C:cytosol"/>
    <property type="evidence" value="ECO:0007669"/>
    <property type="project" value="TreeGrafter"/>
</dbReference>
<keyword evidence="2" id="KW-0596">Phosphopantetheine</keyword>
<dbReference type="InterPro" id="IPR045851">
    <property type="entry name" value="AMP-bd_C_sf"/>
</dbReference>
<dbReference type="InterPro" id="IPR036736">
    <property type="entry name" value="ACP-like_sf"/>
</dbReference>
<dbReference type="AlphaFoldDB" id="A0A5S4FDZ7"/>
<dbReference type="InterPro" id="IPR020806">
    <property type="entry name" value="PKS_PP-bd"/>
</dbReference>
<dbReference type="GO" id="GO:0072330">
    <property type="term" value="P:monocarboxylic acid biosynthetic process"/>
    <property type="evidence" value="ECO:0007669"/>
    <property type="project" value="UniProtKB-ARBA"/>
</dbReference>
<dbReference type="Proteomes" id="UP000306628">
    <property type="component" value="Unassembled WGS sequence"/>
</dbReference>
<dbReference type="PROSITE" id="PS50075">
    <property type="entry name" value="CARRIER"/>
    <property type="match status" value="1"/>
</dbReference>
<dbReference type="InterPro" id="IPR006162">
    <property type="entry name" value="Ppantetheine_attach_site"/>
</dbReference>
<dbReference type="PANTHER" id="PTHR45527">
    <property type="entry name" value="NONRIBOSOMAL PEPTIDE SYNTHETASE"/>
    <property type="match status" value="1"/>
</dbReference>
<evidence type="ECO:0000256" key="3">
    <source>
        <dbReference type="ARBA" id="ARBA00022553"/>
    </source>
</evidence>
<dbReference type="InterPro" id="IPR029058">
    <property type="entry name" value="AB_hydrolase_fold"/>
</dbReference>
<keyword evidence="6" id="KW-1185">Reference proteome</keyword>
<dbReference type="SMART" id="SM00823">
    <property type="entry name" value="PKS_PP"/>
    <property type="match status" value="1"/>
</dbReference>
<feature type="domain" description="Carrier" evidence="4">
    <location>
        <begin position="58"/>
        <end position="133"/>
    </location>
</feature>
<dbReference type="Pfam" id="PF00550">
    <property type="entry name" value="PP-binding"/>
    <property type="match status" value="1"/>
</dbReference>
<dbReference type="PANTHER" id="PTHR45527:SF1">
    <property type="entry name" value="FATTY ACID SYNTHASE"/>
    <property type="match status" value="1"/>
</dbReference>
<dbReference type="GO" id="GO:0043041">
    <property type="term" value="P:amino acid activation for nonribosomal peptide biosynthetic process"/>
    <property type="evidence" value="ECO:0007669"/>
    <property type="project" value="TreeGrafter"/>
</dbReference>
<keyword evidence="3" id="KW-0597">Phosphoprotein</keyword>
<dbReference type="EMBL" id="VCKX01000368">
    <property type="protein sequence ID" value="TMR16735.1"/>
    <property type="molecule type" value="Genomic_DNA"/>
</dbReference>
<dbReference type="SUPFAM" id="SSF56801">
    <property type="entry name" value="Acetyl-CoA synthetase-like"/>
    <property type="match status" value="1"/>
</dbReference>
<accession>A0A5S4FDZ7</accession>
<dbReference type="Gene3D" id="3.30.300.30">
    <property type="match status" value="1"/>
</dbReference>
<organism evidence="5 6">
    <name type="scientific">Nonomuraea zeae</name>
    <dbReference type="NCBI Taxonomy" id="1642303"/>
    <lineage>
        <taxon>Bacteria</taxon>
        <taxon>Bacillati</taxon>
        <taxon>Actinomycetota</taxon>
        <taxon>Actinomycetes</taxon>
        <taxon>Streptosporangiales</taxon>
        <taxon>Streptosporangiaceae</taxon>
        <taxon>Nonomuraea</taxon>
    </lineage>
</organism>